<protein>
    <submittedName>
        <fullName evidence="1">Uncharacterized protein</fullName>
    </submittedName>
</protein>
<name>A0A9W4UL23_9PLEO</name>
<sequence>MQLSANTWSTDAVLHYRGGKGGIWDTDVFKLRSPPLLPSTTYLLLSPLHVLPSTILSIVSKADMYANRPDDGFKKPTLPSLRNVASISTQDQLMQPEKKIGDSKSIYFRDKQSSLYPTSSPYDISLPYLTPPSHSSRHGPDERIDDLISKLFSLEIIDTSSRSQNPKWPMRSKTRAELLSDIFSDVFEDLIEKTWDFPLPGVAYMVDVRLYNKIYRPLLDQFALCARDPCDRSAIISSFWDVCCKRCVVILERRNNVIATPWAFPRLENAKWVRTMYVVLQHRDKDEPDCNRAMRSQFPWSSKFVPGQGDIAFLTNLLQGKYGVYTNLNKIGIEVRPMNAWADYAYRRNGLVELQNFRREILQVINPIEPMDMSVAFPSLSELEVQGIPWDKTQWPEFIVHNSSSPGCYIKAVWWREPASGWCSFAFKGYLNLDVVGLGLYTYTTVQRVHLDV</sequence>
<organism evidence="1 2">
    <name type="scientific">Periconia digitata</name>
    <dbReference type="NCBI Taxonomy" id="1303443"/>
    <lineage>
        <taxon>Eukaryota</taxon>
        <taxon>Fungi</taxon>
        <taxon>Dikarya</taxon>
        <taxon>Ascomycota</taxon>
        <taxon>Pezizomycotina</taxon>
        <taxon>Dothideomycetes</taxon>
        <taxon>Pleosporomycetidae</taxon>
        <taxon>Pleosporales</taxon>
        <taxon>Massarineae</taxon>
        <taxon>Periconiaceae</taxon>
        <taxon>Periconia</taxon>
    </lineage>
</organism>
<dbReference type="Proteomes" id="UP001152607">
    <property type="component" value="Unassembled WGS sequence"/>
</dbReference>
<dbReference type="EMBL" id="CAOQHR010000007">
    <property type="protein sequence ID" value="CAI6337274.1"/>
    <property type="molecule type" value="Genomic_DNA"/>
</dbReference>
<proteinExistence type="predicted"/>
<gene>
    <name evidence="1" type="ORF">PDIGIT_LOCUS10384</name>
</gene>
<dbReference type="OrthoDB" id="10668924at2759"/>
<evidence type="ECO:0000313" key="1">
    <source>
        <dbReference type="EMBL" id="CAI6337274.1"/>
    </source>
</evidence>
<dbReference type="AlphaFoldDB" id="A0A9W4UL23"/>
<comment type="caution">
    <text evidence="1">The sequence shown here is derived from an EMBL/GenBank/DDBJ whole genome shotgun (WGS) entry which is preliminary data.</text>
</comment>
<keyword evidence="2" id="KW-1185">Reference proteome</keyword>
<accession>A0A9W4UL23</accession>
<evidence type="ECO:0000313" key="2">
    <source>
        <dbReference type="Proteomes" id="UP001152607"/>
    </source>
</evidence>
<reference evidence="1" key="1">
    <citation type="submission" date="2023-01" db="EMBL/GenBank/DDBJ databases">
        <authorList>
            <person name="Van Ghelder C."/>
            <person name="Rancurel C."/>
        </authorList>
    </citation>
    <scope>NUCLEOTIDE SEQUENCE</scope>
    <source>
        <strain evidence="1">CNCM I-4278</strain>
    </source>
</reference>